<dbReference type="OrthoDB" id="1340494at2"/>
<reference evidence="3 4" key="1">
    <citation type="submission" date="2018-05" db="EMBL/GenBank/DDBJ databases">
        <title>Genomic Encyclopedia of Archaeal and Bacterial Type Strains, Phase II (KMG-II): from individual species to whole genera.</title>
        <authorList>
            <person name="Goeker M."/>
        </authorList>
    </citation>
    <scope>NUCLEOTIDE SEQUENCE [LARGE SCALE GENOMIC DNA]</scope>
    <source>
        <strain evidence="3 4">DSM 23514</strain>
    </source>
</reference>
<evidence type="ECO:0000313" key="5">
    <source>
        <dbReference type="Proteomes" id="UP000651837"/>
    </source>
</evidence>
<protein>
    <submittedName>
        <fullName evidence="3">Uncharacterized protein</fullName>
    </submittedName>
</protein>
<evidence type="ECO:0000313" key="2">
    <source>
        <dbReference type="EMBL" id="MBD1259798.1"/>
    </source>
</evidence>
<reference evidence="2 5" key="2">
    <citation type="submission" date="2020-07" db="EMBL/GenBank/DDBJ databases">
        <title>The draft genome sequence of Maribacter polysiphoniae KCTC 22021.</title>
        <authorList>
            <person name="Mu L."/>
        </authorList>
    </citation>
    <scope>NUCLEOTIDE SEQUENCE [LARGE SCALE GENOMIC DNA]</scope>
    <source>
        <strain evidence="2 5">KCTC 22021</strain>
    </source>
</reference>
<evidence type="ECO:0000313" key="3">
    <source>
        <dbReference type="EMBL" id="PWK23059.1"/>
    </source>
</evidence>
<dbReference type="Proteomes" id="UP000245667">
    <property type="component" value="Unassembled WGS sequence"/>
</dbReference>
<dbReference type="RefSeq" id="WP_109650849.1">
    <property type="nucleotide sequence ID" value="NZ_JACWLN010000001.1"/>
</dbReference>
<dbReference type="AlphaFoldDB" id="A0A316E0P9"/>
<keyword evidence="1" id="KW-1133">Transmembrane helix</keyword>
<gene>
    <name evidence="2" type="ORF">HZY62_04300</name>
    <name evidence="3" type="ORF">LX92_02388</name>
</gene>
<dbReference type="Proteomes" id="UP000651837">
    <property type="component" value="Unassembled WGS sequence"/>
</dbReference>
<keyword evidence="5" id="KW-1185">Reference proteome</keyword>
<dbReference type="EMBL" id="QGGQ01000005">
    <property type="protein sequence ID" value="PWK23059.1"/>
    <property type="molecule type" value="Genomic_DNA"/>
</dbReference>
<feature type="transmembrane region" description="Helical" evidence="1">
    <location>
        <begin position="106"/>
        <end position="124"/>
    </location>
</feature>
<keyword evidence="1" id="KW-0812">Transmembrane</keyword>
<keyword evidence="1" id="KW-0472">Membrane</keyword>
<comment type="caution">
    <text evidence="3">The sequence shown here is derived from an EMBL/GenBank/DDBJ whole genome shotgun (WGS) entry which is preliminary data.</text>
</comment>
<name>A0A316E0P9_9FLAO</name>
<evidence type="ECO:0000256" key="1">
    <source>
        <dbReference type="SAM" id="Phobius"/>
    </source>
</evidence>
<evidence type="ECO:0000313" key="4">
    <source>
        <dbReference type="Proteomes" id="UP000245667"/>
    </source>
</evidence>
<proteinExistence type="predicted"/>
<sequence>MDEIRIEEIVRRVFDKAKFGCVSHSRYALSKYVSEVIGLSSRTLERAYDRYINGDLEQGSPNADTVDFLCGYLGYENYAEYVSKNALPIKGSEDGAPGKGGVQMKWILYLVGMTLVVFFITSLFRMNQKPQCMTWVKTHYEEVSCNTEPSMVNGMAVVPYDKSKIMNFKKVEVTMSTPFFSEITNQPLIWYHKTKEGEIEYFTAPGLHPVTGKTLDEITPYMIQKYVPMHTNHEESFLK</sequence>
<accession>A0A316E0P9</accession>
<organism evidence="3 4">
    <name type="scientific">Maribacter polysiphoniae</name>
    <dbReference type="NCBI Taxonomy" id="429344"/>
    <lineage>
        <taxon>Bacteria</taxon>
        <taxon>Pseudomonadati</taxon>
        <taxon>Bacteroidota</taxon>
        <taxon>Flavobacteriia</taxon>
        <taxon>Flavobacteriales</taxon>
        <taxon>Flavobacteriaceae</taxon>
        <taxon>Maribacter</taxon>
    </lineage>
</organism>
<dbReference type="EMBL" id="JACWLN010000001">
    <property type="protein sequence ID" value="MBD1259798.1"/>
    <property type="molecule type" value="Genomic_DNA"/>
</dbReference>